<dbReference type="Proteomes" id="UP000235611">
    <property type="component" value="Unassembled WGS sequence"/>
</dbReference>
<evidence type="ECO:0000313" key="5">
    <source>
        <dbReference type="Proteomes" id="UP000235611"/>
    </source>
</evidence>
<dbReference type="GO" id="GO:0016020">
    <property type="term" value="C:membrane"/>
    <property type="evidence" value="ECO:0007669"/>
    <property type="project" value="InterPro"/>
</dbReference>
<accession>A0AAP8SWM9</accession>
<proteinExistence type="predicted"/>
<dbReference type="AlphaFoldDB" id="A0AAP8SWM9"/>
<keyword evidence="1" id="KW-0472">Membrane</keyword>
<protein>
    <submittedName>
        <fullName evidence="3">Prepilin peptidase</fullName>
    </submittedName>
</protein>
<organism evidence="4 5">
    <name type="scientific">Vibrio breoganii</name>
    <dbReference type="NCBI Taxonomy" id="553239"/>
    <lineage>
        <taxon>Bacteria</taxon>
        <taxon>Pseudomonadati</taxon>
        <taxon>Pseudomonadota</taxon>
        <taxon>Gammaproteobacteria</taxon>
        <taxon>Vibrionales</taxon>
        <taxon>Vibrionaceae</taxon>
        <taxon>Vibrio</taxon>
    </lineage>
</organism>
<dbReference type="RefSeq" id="WP_102322058.1">
    <property type="nucleotide sequence ID" value="NZ_JABBXC010000011.1"/>
</dbReference>
<evidence type="ECO:0000313" key="4">
    <source>
        <dbReference type="EMBL" id="PMP10314.1"/>
    </source>
</evidence>
<keyword evidence="1" id="KW-0812">Transmembrane</keyword>
<reference evidence="5" key="1">
    <citation type="submission" date="2016-07" db="EMBL/GenBank/DDBJ databases">
        <title>Nontailed viruses are major unrecognized killers of bacteria in the ocean.</title>
        <authorList>
            <person name="Kauffman K."/>
            <person name="Hussain F."/>
            <person name="Yang J."/>
            <person name="Arevalo P."/>
            <person name="Brown J."/>
            <person name="Cutler M."/>
            <person name="Kelly L."/>
            <person name="Polz M.F."/>
        </authorList>
    </citation>
    <scope>NUCLEOTIDE SEQUENCE [LARGE SCALE GENOMIC DNA]</scope>
    <source>
        <strain evidence="5">10N.222.49.A5</strain>
    </source>
</reference>
<evidence type="ECO:0000259" key="2">
    <source>
        <dbReference type="Pfam" id="PF01478"/>
    </source>
</evidence>
<dbReference type="Gene3D" id="1.20.120.1220">
    <property type="match status" value="1"/>
</dbReference>
<dbReference type="GO" id="GO:0004190">
    <property type="term" value="F:aspartic-type endopeptidase activity"/>
    <property type="evidence" value="ECO:0007669"/>
    <property type="project" value="InterPro"/>
</dbReference>
<evidence type="ECO:0000256" key="1">
    <source>
        <dbReference type="SAM" id="Phobius"/>
    </source>
</evidence>
<evidence type="ECO:0000313" key="6">
    <source>
        <dbReference type="Proteomes" id="UP000590068"/>
    </source>
</evidence>
<feature type="transmembrane region" description="Helical" evidence="1">
    <location>
        <begin position="75"/>
        <end position="96"/>
    </location>
</feature>
<name>A0AAP8SWM9_9VIBR</name>
<feature type="domain" description="Prepilin type IV endopeptidase peptidase" evidence="2">
    <location>
        <begin position="2"/>
        <end position="102"/>
    </location>
</feature>
<dbReference type="Pfam" id="PF01478">
    <property type="entry name" value="Peptidase_A24"/>
    <property type="match status" value="1"/>
</dbReference>
<evidence type="ECO:0000313" key="3">
    <source>
        <dbReference type="EMBL" id="NMR69686.1"/>
    </source>
</evidence>
<reference evidence="3 6" key="4">
    <citation type="submission" date="2020-04" db="EMBL/GenBank/DDBJ databases">
        <title>WGS-Seq of Vibrio isolated by the O'Toole Lab.</title>
        <authorList>
            <person name="Mckone K.P."/>
            <person name="Whitaker R."/>
            <person name="Sevigney J.L."/>
            <person name="Herring J.B."/>
            <person name="O'Toole G."/>
        </authorList>
    </citation>
    <scope>NUCLEOTIDE SEQUENCE [LARGE SCALE GENOMIC DNA]</scope>
    <source>
        <strain evidence="3 6">BS_02</strain>
    </source>
</reference>
<dbReference type="EMBL" id="MDBO01000074">
    <property type="protein sequence ID" value="PMP10314.1"/>
    <property type="molecule type" value="Genomic_DNA"/>
</dbReference>
<reference evidence="4" key="3">
    <citation type="journal article" date="2018" name="Nature">
        <title>A major lineage of non-tailed dsDNA viruses as unrecognized killers of marine bacteria.</title>
        <authorList>
            <person name="Kauffman K.M."/>
            <person name="Hussain F.A."/>
            <person name="Yang J."/>
            <person name="Arevalo P."/>
            <person name="Brown J.M."/>
            <person name="Chang W.K."/>
            <person name="VanInsberghe D."/>
            <person name="Elsherbini J."/>
            <person name="Sharma R.S."/>
            <person name="Cutler M.B."/>
            <person name="Kelly L."/>
            <person name="Polz M.F."/>
        </authorList>
    </citation>
    <scope>NUCLEOTIDE SEQUENCE</scope>
    <source>
        <strain evidence="4">10N.222.49.A5</strain>
    </source>
</reference>
<keyword evidence="6" id="KW-1185">Reference proteome</keyword>
<feature type="transmembrane region" description="Helical" evidence="1">
    <location>
        <begin position="30"/>
        <end position="63"/>
    </location>
</feature>
<gene>
    <name evidence="4" type="ORF">BCS93_10840</name>
    <name evidence="3" type="ORF">HJ568_06825</name>
</gene>
<dbReference type="InterPro" id="IPR000045">
    <property type="entry name" value="Prepilin_IV_endopep_pep"/>
</dbReference>
<comment type="caution">
    <text evidence="4">The sequence shown here is derived from an EMBL/GenBank/DDBJ whole genome shotgun (WGS) entry which is preliminary data.</text>
</comment>
<keyword evidence="1" id="KW-1133">Transmembrane helix</keyword>
<dbReference type="EMBL" id="JABCJR010000010">
    <property type="protein sequence ID" value="NMR69686.1"/>
    <property type="molecule type" value="Genomic_DNA"/>
</dbReference>
<feature type="transmembrane region" description="Helical" evidence="1">
    <location>
        <begin position="147"/>
        <end position="165"/>
    </location>
</feature>
<reference evidence="4" key="2">
    <citation type="submission" date="2016-07" db="EMBL/GenBank/DDBJ databases">
        <authorList>
            <person name="Kauffman K."/>
            <person name="Arevalo P."/>
            <person name="Polz M.F."/>
        </authorList>
    </citation>
    <scope>NUCLEOTIDE SEQUENCE</scope>
    <source>
        <strain evidence="4">10N.222.49.A5</strain>
    </source>
</reference>
<feature type="transmembrane region" description="Helical" evidence="1">
    <location>
        <begin position="102"/>
        <end position="122"/>
    </location>
</feature>
<sequence>MLLIFGFLLVIAISDITENKIPNKVLVCWLGIQTVVIISSSVGFLDSFLGGFFLFSVGLVFYITKAMSAGDVKLLGVLGYAIGWNLSLSFLFWVIISSGMIAMLYLARNLSLLGIGNPIYFFTDPRLFSKNNDISNNSNISRYNQKLTMPFAPCVVIGLALAQYFN</sequence>
<dbReference type="Proteomes" id="UP000590068">
    <property type="component" value="Unassembled WGS sequence"/>
</dbReference>